<dbReference type="AlphaFoldDB" id="A0A248KJ21"/>
<evidence type="ECO:0000313" key="3">
    <source>
        <dbReference type="Proteomes" id="UP000197098"/>
    </source>
</evidence>
<organism evidence="2 3">
    <name type="scientific">Kluyvera genomosp. 3</name>
    <dbReference type="NCBI Taxonomy" id="2774055"/>
    <lineage>
        <taxon>Bacteria</taxon>
        <taxon>Pseudomonadati</taxon>
        <taxon>Pseudomonadota</taxon>
        <taxon>Gammaproteobacteria</taxon>
        <taxon>Enterobacterales</taxon>
        <taxon>Enterobacteriaceae</taxon>
        <taxon>Kluyvera</taxon>
    </lineage>
</organism>
<dbReference type="Pfam" id="PF15731">
    <property type="entry name" value="MqsA_antitoxin"/>
    <property type="match status" value="1"/>
</dbReference>
<dbReference type="InterPro" id="IPR022453">
    <property type="entry name" value="Znf_MqsA-type"/>
</dbReference>
<dbReference type="EMBL" id="CP022114">
    <property type="protein sequence ID" value="ASG63861.1"/>
    <property type="molecule type" value="Genomic_DNA"/>
</dbReference>
<proteinExistence type="predicted"/>
<dbReference type="PROSITE" id="PS50943">
    <property type="entry name" value="HTH_CROC1"/>
    <property type="match status" value="1"/>
</dbReference>
<dbReference type="CDD" id="cd00093">
    <property type="entry name" value="HTH_XRE"/>
    <property type="match status" value="1"/>
</dbReference>
<dbReference type="NCBIfam" id="TIGR03831">
    <property type="entry name" value="YgiT_finger"/>
    <property type="match status" value="1"/>
</dbReference>
<dbReference type="GO" id="GO:0003677">
    <property type="term" value="F:DNA binding"/>
    <property type="evidence" value="ECO:0007669"/>
    <property type="project" value="InterPro"/>
</dbReference>
<dbReference type="SUPFAM" id="SSF47413">
    <property type="entry name" value="lambda repressor-like DNA-binding domains"/>
    <property type="match status" value="1"/>
</dbReference>
<dbReference type="InterPro" id="IPR010982">
    <property type="entry name" value="Lambda_DNA-bd_dom_sf"/>
</dbReference>
<name>A0A248KJ21_9ENTR</name>
<accession>A0A248KJ21</accession>
<dbReference type="InterPro" id="IPR022452">
    <property type="entry name" value="MqsA"/>
</dbReference>
<dbReference type="CDD" id="cd12870">
    <property type="entry name" value="MqsA"/>
    <property type="match status" value="1"/>
</dbReference>
<evidence type="ECO:0000313" key="2">
    <source>
        <dbReference type="EMBL" id="ASG63861.1"/>
    </source>
</evidence>
<reference evidence="2 3" key="1">
    <citation type="submission" date="2017-06" db="EMBL/GenBank/DDBJ databases">
        <title>Origin of plasmid-mediated fosfomycin resistance gene fosA3.</title>
        <authorList>
            <person name="Ito R."/>
            <person name="Pacey M.P."/>
            <person name="Doi Y."/>
        </authorList>
    </citation>
    <scope>NUCLEOTIDE SEQUENCE [LARGE SCALE GENOMIC DNA]</scope>
    <source>
        <strain evidence="2 3">YDC799</strain>
    </source>
</reference>
<dbReference type="Gene3D" id="1.10.260.40">
    <property type="entry name" value="lambda repressor-like DNA-binding domains"/>
    <property type="match status" value="1"/>
</dbReference>
<dbReference type="NCBIfam" id="TIGR03830">
    <property type="entry name" value="CxxCG_CxxCG_HTH"/>
    <property type="match status" value="1"/>
</dbReference>
<sequence length="134" mass="15344">MKCPLCGGAELKHEKRDIPHEYKGNKTVFHDVKGQYCDNCGEIIFDKGEGEEYMAGMVEFNRQINAREVDPAFIARVRKSLELDQRQAAEIFGGGANAFSRYETGRIAPPKPLILLFKTLEKHPEWFEELRKQA</sequence>
<dbReference type="InterPro" id="IPR001387">
    <property type="entry name" value="Cro/C1-type_HTH"/>
</dbReference>
<feature type="domain" description="HTH cro/C1-type" evidence="1">
    <location>
        <begin position="74"/>
        <end position="127"/>
    </location>
</feature>
<dbReference type="InterPro" id="IPR032758">
    <property type="entry name" value="MqsA/HigA-2"/>
</dbReference>
<protein>
    <submittedName>
        <fullName evidence="2">Antitoxin</fullName>
    </submittedName>
</protein>
<dbReference type="Gene3D" id="3.10.20.860">
    <property type="match status" value="1"/>
</dbReference>
<evidence type="ECO:0000259" key="1">
    <source>
        <dbReference type="PROSITE" id="PS50943"/>
    </source>
</evidence>
<dbReference type="SMART" id="SM00530">
    <property type="entry name" value="HTH_XRE"/>
    <property type="match status" value="1"/>
</dbReference>
<dbReference type="Proteomes" id="UP000197098">
    <property type="component" value="Chromosome"/>
</dbReference>
<gene>
    <name evidence="2" type="ORF">CEW81_17590</name>
</gene>